<comment type="catalytic activity">
    <reaction evidence="4">
        <text>L-phenylalanyl-tRNA(Phe) + an N-terminal L-alpha-aminoacyl-[protein] = an N-terminal L-phenylalanyl-L-alpha-aminoacyl-[protein] + tRNA(Phe)</text>
        <dbReference type="Rhea" id="RHEA:43632"/>
        <dbReference type="Rhea" id="RHEA-COMP:9668"/>
        <dbReference type="Rhea" id="RHEA-COMP:9699"/>
        <dbReference type="Rhea" id="RHEA-COMP:10636"/>
        <dbReference type="Rhea" id="RHEA-COMP:10637"/>
        <dbReference type="ChEBI" id="CHEBI:78442"/>
        <dbReference type="ChEBI" id="CHEBI:78531"/>
        <dbReference type="ChEBI" id="CHEBI:78597"/>
        <dbReference type="ChEBI" id="CHEBI:83561"/>
        <dbReference type="EC" id="2.3.2.6"/>
    </reaction>
</comment>
<dbReference type="EMBL" id="JAEHNZ010000003">
    <property type="protein sequence ID" value="MBK0396974.1"/>
    <property type="molecule type" value="Genomic_DNA"/>
</dbReference>
<evidence type="ECO:0000256" key="1">
    <source>
        <dbReference type="ARBA" id="ARBA00022490"/>
    </source>
</evidence>
<dbReference type="PANTHER" id="PTHR30098:SF2">
    <property type="entry name" value="LEUCYL_PHENYLALANYL-TRNA--PROTEIN TRANSFERASE"/>
    <property type="match status" value="1"/>
</dbReference>
<dbReference type="HAMAP" id="MF_00688">
    <property type="entry name" value="Leu_Phe_trans"/>
    <property type="match status" value="1"/>
</dbReference>
<dbReference type="InterPro" id="IPR042203">
    <property type="entry name" value="Leu/Phe-tRNA_Trfase_C"/>
</dbReference>
<evidence type="ECO:0000313" key="5">
    <source>
        <dbReference type="EMBL" id="MBK0396974.1"/>
    </source>
</evidence>
<evidence type="ECO:0000256" key="4">
    <source>
        <dbReference type="HAMAP-Rule" id="MF_00688"/>
    </source>
</evidence>
<comment type="function">
    <text evidence="4">Functions in the N-end rule pathway of protein degradation where it conjugates Leu, Phe and, less efficiently, Met from aminoacyl-tRNAs to the N-termini of proteins containing an N-terminal arginine or lysine.</text>
</comment>
<accession>A0ABS1BUY2</accession>
<dbReference type="SUPFAM" id="SSF55729">
    <property type="entry name" value="Acyl-CoA N-acyltransferases (Nat)"/>
    <property type="match status" value="1"/>
</dbReference>
<name>A0ABS1BUY2_9NEIS</name>
<evidence type="ECO:0000256" key="2">
    <source>
        <dbReference type="ARBA" id="ARBA00022679"/>
    </source>
</evidence>
<reference evidence="5 6" key="1">
    <citation type="journal article" date="2021" name="Pathogens">
        <title>Isolation and Characterization of Kingella bonacorsii sp. nov., A Novel Kingella Species Detected in a Stable Periodontitis Subject.</title>
        <authorList>
            <person name="Antezack A."/>
            <person name="Boxberger M."/>
            <person name="Rolland C."/>
            <person name="Monnet-Corti V."/>
            <person name="La Scola B."/>
        </authorList>
    </citation>
    <scope>NUCLEOTIDE SEQUENCE [LARGE SCALE GENOMIC DNA]</scope>
    <source>
        <strain evidence="5 6">Marseille-Q4569</strain>
    </source>
</reference>
<comment type="similarity">
    <text evidence="4">Belongs to the L/F-transferase family.</text>
</comment>
<keyword evidence="3 4" id="KW-0012">Acyltransferase</keyword>
<comment type="catalytic activity">
    <reaction evidence="4">
        <text>N-terminal L-arginyl-[protein] + L-leucyl-tRNA(Leu) = N-terminal L-leucyl-L-arginyl-[protein] + tRNA(Leu) + H(+)</text>
        <dbReference type="Rhea" id="RHEA:50416"/>
        <dbReference type="Rhea" id="RHEA-COMP:9613"/>
        <dbReference type="Rhea" id="RHEA-COMP:9622"/>
        <dbReference type="Rhea" id="RHEA-COMP:12672"/>
        <dbReference type="Rhea" id="RHEA-COMP:12673"/>
        <dbReference type="ChEBI" id="CHEBI:15378"/>
        <dbReference type="ChEBI" id="CHEBI:64719"/>
        <dbReference type="ChEBI" id="CHEBI:78442"/>
        <dbReference type="ChEBI" id="CHEBI:78494"/>
        <dbReference type="ChEBI" id="CHEBI:133044"/>
        <dbReference type="EC" id="2.3.2.6"/>
    </reaction>
</comment>
<dbReference type="NCBIfam" id="TIGR00667">
    <property type="entry name" value="aat"/>
    <property type="match status" value="1"/>
</dbReference>
<dbReference type="Proteomes" id="UP000614058">
    <property type="component" value="Unassembled WGS sequence"/>
</dbReference>
<dbReference type="Pfam" id="PF03588">
    <property type="entry name" value="Leu_Phe_trans"/>
    <property type="match status" value="1"/>
</dbReference>
<evidence type="ECO:0000256" key="3">
    <source>
        <dbReference type="ARBA" id="ARBA00023315"/>
    </source>
</evidence>
<keyword evidence="1 4" id="KW-0963">Cytoplasm</keyword>
<protein>
    <recommendedName>
        <fullName evidence="4">Leucyl/phenylalanyl-tRNA--protein transferase</fullName>
        <ecNumber evidence="4">2.3.2.6</ecNumber>
    </recommendedName>
    <alternativeName>
        <fullName evidence="4">L/F-transferase</fullName>
    </alternativeName>
    <alternativeName>
        <fullName evidence="4">Leucyltransferase</fullName>
    </alternativeName>
    <alternativeName>
        <fullName evidence="4">Phenyalanyltransferase</fullName>
    </alternativeName>
</protein>
<proteinExistence type="inferred from homology"/>
<sequence length="244" mass="27042">MPNPIPFISAVRPVFPEYSPAHDKHDGLVCVSDALTPEMLLAAYRKGVFPWFSEHGLFYWFAQHPRAVLLPERLHIGRSLAKTLRRKSYRVSVNACFAEVIAACAQIPRAEQGGTWITPDFQAAYTALHRLGHAHSFECWLPDAAGRWHLAGGLYGVQIGSVFYGESMFARRADASKIAFACAVPFLARCGIRLIDCQQDTAHLARFGSQLMPFEAFRAQLGEWNEVALAREIGRGVAAENEAA</sequence>
<keyword evidence="6" id="KW-1185">Reference proteome</keyword>
<dbReference type="InterPro" id="IPR004616">
    <property type="entry name" value="Leu/Phe-tRNA_Trfase"/>
</dbReference>
<dbReference type="InterPro" id="IPR016181">
    <property type="entry name" value="Acyl_CoA_acyltransferase"/>
</dbReference>
<dbReference type="InterPro" id="IPR042221">
    <property type="entry name" value="Leu/Phe-tRNA_Trfase_N"/>
</dbReference>
<dbReference type="GO" id="GO:0008914">
    <property type="term" value="F:leucyl-tRNA--protein transferase activity"/>
    <property type="evidence" value="ECO:0007669"/>
    <property type="project" value="UniProtKB-EC"/>
</dbReference>
<comment type="subcellular location">
    <subcellularLocation>
        <location evidence="4">Cytoplasm</location>
    </subcellularLocation>
</comment>
<dbReference type="EC" id="2.3.2.6" evidence="4"/>
<dbReference type="Gene3D" id="3.30.70.3550">
    <property type="entry name" value="Leucyl/phenylalanyl-tRNA-protein transferase, N-terminal domain"/>
    <property type="match status" value="1"/>
</dbReference>
<keyword evidence="2 4" id="KW-0808">Transferase</keyword>
<comment type="caution">
    <text evidence="5">The sequence shown here is derived from an EMBL/GenBank/DDBJ whole genome shotgun (WGS) entry which is preliminary data.</text>
</comment>
<comment type="catalytic activity">
    <reaction evidence="4">
        <text>N-terminal L-lysyl-[protein] + L-leucyl-tRNA(Leu) = N-terminal L-leucyl-L-lysyl-[protein] + tRNA(Leu) + H(+)</text>
        <dbReference type="Rhea" id="RHEA:12340"/>
        <dbReference type="Rhea" id="RHEA-COMP:9613"/>
        <dbReference type="Rhea" id="RHEA-COMP:9622"/>
        <dbReference type="Rhea" id="RHEA-COMP:12670"/>
        <dbReference type="Rhea" id="RHEA-COMP:12671"/>
        <dbReference type="ChEBI" id="CHEBI:15378"/>
        <dbReference type="ChEBI" id="CHEBI:65249"/>
        <dbReference type="ChEBI" id="CHEBI:78442"/>
        <dbReference type="ChEBI" id="CHEBI:78494"/>
        <dbReference type="ChEBI" id="CHEBI:133043"/>
        <dbReference type="EC" id="2.3.2.6"/>
    </reaction>
</comment>
<dbReference type="Gene3D" id="3.40.630.70">
    <property type="entry name" value="Leucyl/phenylalanyl-tRNA-protein transferase, C-terminal domain"/>
    <property type="match status" value="1"/>
</dbReference>
<dbReference type="PANTHER" id="PTHR30098">
    <property type="entry name" value="LEUCYL/PHENYLALANYL-TRNA--PROTEIN TRANSFERASE"/>
    <property type="match status" value="1"/>
</dbReference>
<gene>
    <name evidence="4" type="primary">aat</name>
    <name evidence="5" type="ORF">JDW22_10410</name>
</gene>
<organism evidence="5 6">
    <name type="scientific">Kingella bonacorsii</name>
    <dbReference type="NCBI Taxonomy" id="2796361"/>
    <lineage>
        <taxon>Bacteria</taxon>
        <taxon>Pseudomonadati</taxon>
        <taxon>Pseudomonadota</taxon>
        <taxon>Betaproteobacteria</taxon>
        <taxon>Neisseriales</taxon>
        <taxon>Neisseriaceae</taxon>
        <taxon>Kingella</taxon>
    </lineage>
</organism>
<evidence type="ECO:0000313" key="6">
    <source>
        <dbReference type="Proteomes" id="UP000614058"/>
    </source>
</evidence>